<reference evidence="10 11" key="1">
    <citation type="journal article" date="2014" name="Int. J. Syst. Evol. Microbiol.">
        <title>Complete genome sequence of Corynebacterium casei LMG S-19264T (=DSM 44701T), isolated from a smear-ripened cheese.</title>
        <authorList>
            <consortium name="US DOE Joint Genome Institute (JGI-PGF)"/>
            <person name="Walter F."/>
            <person name="Albersmeier A."/>
            <person name="Kalinowski J."/>
            <person name="Ruckert C."/>
        </authorList>
    </citation>
    <scope>NUCLEOTIDE SEQUENCE [LARGE SCALE GENOMIC DNA]</scope>
    <source>
        <strain evidence="10 11">JCM 4677</strain>
    </source>
</reference>
<organism evidence="10 11">
    <name type="scientific">Streptomyces aurantiacus</name>
    <dbReference type="NCBI Taxonomy" id="47760"/>
    <lineage>
        <taxon>Bacteria</taxon>
        <taxon>Bacillati</taxon>
        <taxon>Actinomycetota</taxon>
        <taxon>Actinomycetes</taxon>
        <taxon>Kitasatosporales</taxon>
        <taxon>Streptomycetaceae</taxon>
        <taxon>Streptomyces</taxon>
        <taxon>Streptomyces aurantiacus group</taxon>
    </lineage>
</organism>
<evidence type="ECO:0000313" key="11">
    <source>
        <dbReference type="Proteomes" id="UP000516444"/>
    </source>
</evidence>
<gene>
    <name evidence="10" type="ORF">GCM10017557_72570</name>
</gene>
<dbReference type="InterPro" id="IPR056740">
    <property type="entry name" value="ILV_EDD_C"/>
</dbReference>
<evidence type="ECO:0000256" key="4">
    <source>
        <dbReference type="ARBA" id="ARBA00023004"/>
    </source>
</evidence>
<name>A0A7G1PAH2_9ACTN</name>
<dbReference type="PANTHER" id="PTHR43183:SF1">
    <property type="entry name" value="HYPOTHETICAL DIHYDROXY-ACID DEHYDRATASE (EUROFUNG)-RELATED"/>
    <property type="match status" value="1"/>
</dbReference>
<dbReference type="Proteomes" id="UP000516444">
    <property type="component" value="Chromosome"/>
</dbReference>
<accession>A0A7G1PAH2</accession>
<evidence type="ECO:0000256" key="1">
    <source>
        <dbReference type="ARBA" id="ARBA00006486"/>
    </source>
</evidence>
<feature type="domain" description="Dihydroxy-acid/6-phosphogluconate dehydratase N-terminal" evidence="8">
    <location>
        <begin position="42"/>
        <end position="355"/>
    </location>
</feature>
<evidence type="ECO:0000256" key="5">
    <source>
        <dbReference type="ARBA" id="ARBA00023014"/>
    </source>
</evidence>
<dbReference type="SUPFAM" id="SSF143975">
    <property type="entry name" value="IlvD/EDD N-terminal domain-like"/>
    <property type="match status" value="1"/>
</dbReference>
<evidence type="ECO:0000256" key="7">
    <source>
        <dbReference type="ARBA" id="ARBA00023304"/>
    </source>
</evidence>
<protein>
    <submittedName>
        <fullName evidence="10">Dihydroxy-acid dehydratase</fullName>
    </submittedName>
</protein>
<keyword evidence="7" id="KW-0028">Amino-acid biosynthesis</keyword>
<evidence type="ECO:0000256" key="6">
    <source>
        <dbReference type="ARBA" id="ARBA00023239"/>
    </source>
</evidence>
<keyword evidence="4" id="KW-0408">Iron</keyword>
<keyword evidence="2" id="KW-0001">2Fe-2S</keyword>
<dbReference type="Gene3D" id="3.50.30.80">
    <property type="entry name" value="IlvD/EDD C-terminal domain-like"/>
    <property type="match status" value="1"/>
</dbReference>
<dbReference type="InterPro" id="IPR042096">
    <property type="entry name" value="Dihydro-acid_dehy_C"/>
</dbReference>
<dbReference type="GO" id="GO:0051537">
    <property type="term" value="F:2 iron, 2 sulfur cluster binding"/>
    <property type="evidence" value="ECO:0007669"/>
    <property type="project" value="UniProtKB-KW"/>
</dbReference>
<evidence type="ECO:0000256" key="2">
    <source>
        <dbReference type="ARBA" id="ARBA00022714"/>
    </source>
</evidence>
<evidence type="ECO:0000313" key="10">
    <source>
        <dbReference type="EMBL" id="BCL32398.1"/>
    </source>
</evidence>
<feature type="domain" description="Dihydroxy-acid/6-phosphogluconate dehydratase C-terminal" evidence="9">
    <location>
        <begin position="371"/>
        <end position="566"/>
    </location>
</feature>
<keyword evidence="3" id="KW-0479">Metal-binding</keyword>
<dbReference type="KEGG" id="sgm:GCM10017557_72570"/>
<dbReference type="InterPro" id="IPR000581">
    <property type="entry name" value="ILV_EDD_N"/>
</dbReference>
<dbReference type="NCBIfam" id="NF004784">
    <property type="entry name" value="PRK06131.1"/>
    <property type="match status" value="1"/>
</dbReference>
<dbReference type="GO" id="GO:0009082">
    <property type="term" value="P:branched-chain amino acid biosynthetic process"/>
    <property type="evidence" value="ECO:0007669"/>
    <property type="project" value="UniProtKB-KW"/>
</dbReference>
<dbReference type="InterPro" id="IPR037237">
    <property type="entry name" value="IlvD/EDD_N"/>
</dbReference>
<keyword evidence="7" id="KW-0100">Branched-chain amino acid biosynthesis</keyword>
<dbReference type="Pfam" id="PF24877">
    <property type="entry name" value="ILV_EDD_C"/>
    <property type="match status" value="1"/>
</dbReference>
<proteinExistence type="inferred from homology"/>
<dbReference type="PROSITE" id="PS00886">
    <property type="entry name" value="ILVD_EDD_1"/>
    <property type="match status" value="1"/>
</dbReference>
<sequence length="584" mass="62669">MTDGQKTIRRSQAWFGAKGRSGMVYRSWMRNQGFGNEVFDGRPVIGIATSASELAPCNAHLTRVAEAVKRGVWQAGGFPLAFPTMATGETLMRPTAMLYRNLMAMEVEELIRANPLDGVVLLSGCDKTTPAMLMGAASVDLPAVMVTGGPMLNGKYRGQDVGSGTHVWKFEEDLKTGRMTEEECFFAEGCMARSNGHCMTMGTASTMACMAEALGMQLPGSAAWPAVDSRRMEIAQAAGQRIVGMVEEELRPSQILTREAFENAIRVNAAIGGSTNALIHLTAIAGRVGVELNLQDFDELVRAVPTLVNLMPSGKYLMEDFCYAGGLPAVLAELLGGELLHGEQITVTGRTIAENTETTENTENAGRIDSDVITRLDAPFQPAGTGIAVLRGNLCPDGAVIKQSAASPHLLTHRGPARVFDSPEAYHEVADDPELDIDENTVIVIRNAGPKGYPGMPEVANVPLPAKLLKAGVTDMVRICDGRMSGTGYGTVVLHVAPEAAVGGPLALVHDGDTVVLDVPNRSLRLDVDDAELTRRRQSWKAPAERHTSGYSWLYTQNVEQADQGADFGFLRGSRGHEVPRDSH</sequence>
<dbReference type="SUPFAM" id="SSF52016">
    <property type="entry name" value="LeuD/IlvD-like"/>
    <property type="match status" value="1"/>
</dbReference>
<comment type="similarity">
    <text evidence="1">Belongs to the IlvD/Edd family.</text>
</comment>
<dbReference type="NCBIfam" id="NF009560">
    <property type="entry name" value="PRK13017.1"/>
    <property type="match status" value="1"/>
</dbReference>
<keyword evidence="5" id="KW-0411">Iron-sulfur</keyword>
<dbReference type="GO" id="GO:0046872">
    <property type="term" value="F:metal ion binding"/>
    <property type="evidence" value="ECO:0007669"/>
    <property type="project" value="UniProtKB-KW"/>
</dbReference>
<dbReference type="RefSeq" id="WP_190854005.1">
    <property type="nucleotide sequence ID" value="NZ_AP023440.1"/>
</dbReference>
<dbReference type="AlphaFoldDB" id="A0A7G1PAH2"/>
<dbReference type="InterPro" id="IPR052352">
    <property type="entry name" value="Sugar_Degrad_Dehydratases"/>
</dbReference>
<dbReference type="PANTHER" id="PTHR43183">
    <property type="entry name" value="HYPOTHETICAL DIHYDROXYACID DEHYDRATASE (EUROFUNG)-RELATED"/>
    <property type="match status" value="1"/>
</dbReference>
<dbReference type="FunFam" id="3.50.30.80:FF:000001">
    <property type="entry name" value="Dihydroxy-acid dehydratase"/>
    <property type="match status" value="1"/>
</dbReference>
<dbReference type="EMBL" id="AP023440">
    <property type="protein sequence ID" value="BCL32398.1"/>
    <property type="molecule type" value="Genomic_DNA"/>
</dbReference>
<dbReference type="Pfam" id="PF00920">
    <property type="entry name" value="ILVD_EDD_N"/>
    <property type="match status" value="1"/>
</dbReference>
<evidence type="ECO:0000259" key="9">
    <source>
        <dbReference type="Pfam" id="PF24877"/>
    </source>
</evidence>
<evidence type="ECO:0000259" key="8">
    <source>
        <dbReference type="Pfam" id="PF00920"/>
    </source>
</evidence>
<keyword evidence="6" id="KW-0456">Lyase</keyword>
<dbReference type="InterPro" id="IPR020558">
    <property type="entry name" value="DiOHA_6PGluconate_deHydtase_CS"/>
</dbReference>
<dbReference type="GO" id="GO:0016836">
    <property type="term" value="F:hydro-lyase activity"/>
    <property type="evidence" value="ECO:0007669"/>
    <property type="project" value="UniProtKB-ARBA"/>
</dbReference>
<evidence type="ECO:0000256" key="3">
    <source>
        <dbReference type="ARBA" id="ARBA00022723"/>
    </source>
</evidence>
<keyword evidence="11" id="KW-1185">Reference proteome</keyword>